<dbReference type="AlphaFoldDB" id="A0A6M3JQL4"/>
<sequence length="82" mass="9456">MNIATIKALQELNKRLQGRGFSFYTDDYITLQDGLPELMDLFFNQQSSQQTNTADVEKPVADDDLCPDCGLPTSEHRRDYRR</sequence>
<dbReference type="EMBL" id="MT141929">
    <property type="protein sequence ID" value="QJA72160.1"/>
    <property type="molecule type" value="Genomic_DNA"/>
</dbReference>
<evidence type="ECO:0000313" key="2">
    <source>
        <dbReference type="EMBL" id="QJA72160.1"/>
    </source>
</evidence>
<gene>
    <name evidence="2" type="ORF">MM415A02873_0007</name>
</gene>
<name>A0A6M3JQL4_9ZZZZ</name>
<proteinExistence type="predicted"/>
<accession>A0A6M3JQL4</accession>
<feature type="region of interest" description="Disordered" evidence="1">
    <location>
        <begin position="46"/>
        <end position="82"/>
    </location>
</feature>
<evidence type="ECO:0000256" key="1">
    <source>
        <dbReference type="SAM" id="MobiDB-lite"/>
    </source>
</evidence>
<protein>
    <submittedName>
        <fullName evidence="2">Uncharacterized protein</fullName>
    </submittedName>
</protein>
<reference evidence="2" key="1">
    <citation type="submission" date="2020-03" db="EMBL/GenBank/DDBJ databases">
        <title>The deep terrestrial virosphere.</title>
        <authorList>
            <person name="Holmfeldt K."/>
            <person name="Nilsson E."/>
            <person name="Simone D."/>
            <person name="Lopez-Fernandez M."/>
            <person name="Wu X."/>
            <person name="de Brujin I."/>
            <person name="Lundin D."/>
            <person name="Andersson A."/>
            <person name="Bertilsson S."/>
            <person name="Dopson M."/>
        </authorList>
    </citation>
    <scope>NUCLEOTIDE SEQUENCE</scope>
    <source>
        <strain evidence="2">MM415A02873</strain>
    </source>
</reference>
<organism evidence="2">
    <name type="scientific">viral metagenome</name>
    <dbReference type="NCBI Taxonomy" id="1070528"/>
    <lineage>
        <taxon>unclassified sequences</taxon>
        <taxon>metagenomes</taxon>
        <taxon>organismal metagenomes</taxon>
    </lineage>
</organism>